<comment type="caution">
    <text evidence="2">The sequence shown here is derived from an EMBL/GenBank/DDBJ whole genome shotgun (WGS) entry which is preliminary data.</text>
</comment>
<protein>
    <recommendedName>
        <fullName evidence="1">Protein kinase domain-containing protein</fullName>
    </recommendedName>
</protein>
<gene>
    <name evidence="2" type="ORF">Glove_527g6</name>
</gene>
<name>A0A397GDY1_9GLOM</name>
<dbReference type="InterPro" id="IPR001245">
    <property type="entry name" value="Ser-Thr/Tyr_kinase_cat_dom"/>
</dbReference>
<dbReference type="PANTHER" id="PTHR44329">
    <property type="entry name" value="SERINE/THREONINE-PROTEIN KINASE TNNI3K-RELATED"/>
    <property type="match status" value="1"/>
</dbReference>
<dbReference type="OrthoDB" id="544350at2759"/>
<dbReference type="Proteomes" id="UP000266861">
    <property type="component" value="Unassembled WGS sequence"/>
</dbReference>
<sequence length="408" mass="47628">MAKTKYCRAGHSSEDFAYPDFKICGNANVDKIIQESQINDIYEKLQWIPYDNFQNIEHIADGGHGSVHSAKLKNGIKRKWNFILKDWEYHLVGSIFALKEIKDSRYDVEFLKVVKTIYNFDFPANYHGISKNPSTQNYIIVMDLFDYDLHNFLIKKFWDLEWISKTRMLSSIAEDLRILHTENLVHCGLHSGNILTYTKPNTILTIDLDLCKLETDLILNFNNKNDKIYGLIPYIPPEVLRGNKFTKKGDIYSFGGIMYEIVTAQRPFADQAHDTYLMIDICNGVRPKVPDSMLNWIPEWYLDLMYRCWSDDPFERPSTYELSNLFLDVSDKLYGNIVDNNVMRQLKIADENQKNTSKSQKQELLELFSHSSKIHPQSYYIGRYIHTFHGLRDLLEEIKSGKSSDPNL</sequence>
<proteinExistence type="predicted"/>
<dbReference type="SUPFAM" id="SSF56112">
    <property type="entry name" value="Protein kinase-like (PK-like)"/>
    <property type="match status" value="1"/>
</dbReference>
<dbReference type="Gene3D" id="1.10.510.10">
    <property type="entry name" value="Transferase(Phosphotransferase) domain 1"/>
    <property type="match status" value="1"/>
</dbReference>
<reference evidence="2 3" key="1">
    <citation type="submission" date="2018-08" db="EMBL/GenBank/DDBJ databases">
        <title>Genome and evolution of the arbuscular mycorrhizal fungus Diversispora epigaea (formerly Glomus versiforme) and its bacterial endosymbionts.</title>
        <authorList>
            <person name="Sun X."/>
            <person name="Fei Z."/>
            <person name="Harrison M."/>
        </authorList>
    </citation>
    <scope>NUCLEOTIDE SEQUENCE [LARGE SCALE GENOMIC DNA]</scope>
    <source>
        <strain evidence="2 3">IT104</strain>
    </source>
</reference>
<dbReference type="Pfam" id="PF07714">
    <property type="entry name" value="PK_Tyr_Ser-Thr"/>
    <property type="match status" value="1"/>
</dbReference>
<accession>A0A397GDY1</accession>
<dbReference type="InterPro" id="IPR000719">
    <property type="entry name" value="Prot_kinase_dom"/>
</dbReference>
<evidence type="ECO:0000313" key="3">
    <source>
        <dbReference type="Proteomes" id="UP000266861"/>
    </source>
</evidence>
<organism evidence="2 3">
    <name type="scientific">Diversispora epigaea</name>
    <dbReference type="NCBI Taxonomy" id="1348612"/>
    <lineage>
        <taxon>Eukaryota</taxon>
        <taxon>Fungi</taxon>
        <taxon>Fungi incertae sedis</taxon>
        <taxon>Mucoromycota</taxon>
        <taxon>Glomeromycotina</taxon>
        <taxon>Glomeromycetes</taxon>
        <taxon>Diversisporales</taxon>
        <taxon>Diversisporaceae</taxon>
        <taxon>Diversispora</taxon>
    </lineage>
</organism>
<dbReference type="GO" id="GO:0004674">
    <property type="term" value="F:protein serine/threonine kinase activity"/>
    <property type="evidence" value="ECO:0007669"/>
    <property type="project" value="TreeGrafter"/>
</dbReference>
<evidence type="ECO:0000313" key="2">
    <source>
        <dbReference type="EMBL" id="RHZ49235.1"/>
    </source>
</evidence>
<dbReference type="InterPro" id="IPR051681">
    <property type="entry name" value="Ser/Thr_Kinases-Pseudokinases"/>
</dbReference>
<feature type="domain" description="Protein kinase" evidence="1">
    <location>
        <begin position="53"/>
        <end position="327"/>
    </location>
</feature>
<dbReference type="STRING" id="1348612.A0A397GDY1"/>
<evidence type="ECO:0000259" key="1">
    <source>
        <dbReference type="PROSITE" id="PS50011"/>
    </source>
</evidence>
<dbReference type="InterPro" id="IPR011009">
    <property type="entry name" value="Kinase-like_dom_sf"/>
</dbReference>
<dbReference type="GO" id="GO:0005524">
    <property type="term" value="F:ATP binding"/>
    <property type="evidence" value="ECO:0007669"/>
    <property type="project" value="InterPro"/>
</dbReference>
<dbReference type="PROSITE" id="PS50011">
    <property type="entry name" value="PROTEIN_KINASE_DOM"/>
    <property type="match status" value="1"/>
</dbReference>
<dbReference type="AlphaFoldDB" id="A0A397GDY1"/>
<keyword evidence="3" id="KW-1185">Reference proteome</keyword>
<dbReference type="EMBL" id="PQFF01000453">
    <property type="protein sequence ID" value="RHZ49235.1"/>
    <property type="molecule type" value="Genomic_DNA"/>
</dbReference>